<organism evidence="9 10">
    <name type="scientific">Mycobacterium paragordonae</name>
    <dbReference type="NCBI Taxonomy" id="1389713"/>
    <lineage>
        <taxon>Bacteria</taxon>
        <taxon>Bacillati</taxon>
        <taxon>Actinomycetota</taxon>
        <taxon>Actinomycetes</taxon>
        <taxon>Mycobacteriales</taxon>
        <taxon>Mycobacteriaceae</taxon>
        <taxon>Mycobacterium</taxon>
    </lineage>
</organism>
<dbReference type="GO" id="GO:0003676">
    <property type="term" value="F:nucleic acid binding"/>
    <property type="evidence" value="ECO:0007669"/>
    <property type="project" value="InterPro"/>
</dbReference>
<comment type="function">
    <text evidence="5">Bidirectionally degrades single-stranded DNA into large acid-insoluble oligonucleotides, which are then degraded further into small acid-soluble oligonucleotides.</text>
</comment>
<evidence type="ECO:0000256" key="6">
    <source>
        <dbReference type="RuleBase" id="RU004355"/>
    </source>
</evidence>
<comment type="subunit">
    <text evidence="5">Heterooligomer composed of large and small subunits.</text>
</comment>
<dbReference type="CDD" id="cd04489">
    <property type="entry name" value="ExoVII_LU_OBF"/>
    <property type="match status" value="1"/>
</dbReference>
<dbReference type="InterPro" id="IPR020579">
    <property type="entry name" value="Exonuc_VII_lsu_C"/>
</dbReference>
<dbReference type="AlphaFoldDB" id="A0A4R5WVR9"/>
<dbReference type="InterPro" id="IPR003753">
    <property type="entry name" value="Exonuc_VII_L"/>
</dbReference>
<keyword evidence="2 5" id="KW-0540">Nuclease</keyword>
<evidence type="ECO:0000259" key="7">
    <source>
        <dbReference type="Pfam" id="PF02601"/>
    </source>
</evidence>
<comment type="catalytic activity">
    <reaction evidence="5 6">
        <text>Exonucleolytic cleavage in either 5'- to 3'- or 3'- to 5'-direction to yield nucleoside 5'-phosphates.</text>
        <dbReference type="EC" id="3.1.11.6"/>
    </reaction>
</comment>
<evidence type="ECO:0000313" key="10">
    <source>
        <dbReference type="Proteomes" id="UP001229081"/>
    </source>
</evidence>
<dbReference type="RefSeq" id="WP_133435680.1">
    <property type="nucleotide sequence ID" value="NZ_JAUFSA010000001.1"/>
</dbReference>
<dbReference type="HAMAP" id="MF_00378">
    <property type="entry name" value="Exonuc_7_L"/>
    <property type="match status" value="1"/>
</dbReference>
<evidence type="ECO:0000313" key="9">
    <source>
        <dbReference type="EMBL" id="MDP7733171.1"/>
    </source>
</evidence>
<gene>
    <name evidence="5 9" type="primary">xseA</name>
    <name evidence="9" type="ORF">QXL92_00165</name>
</gene>
<evidence type="ECO:0000259" key="8">
    <source>
        <dbReference type="Pfam" id="PF13742"/>
    </source>
</evidence>
<keyword evidence="4 5" id="KW-0269">Exonuclease</keyword>
<protein>
    <recommendedName>
        <fullName evidence="5">Exodeoxyribonuclease 7 large subunit</fullName>
        <ecNumber evidence="5">3.1.11.6</ecNumber>
    </recommendedName>
    <alternativeName>
        <fullName evidence="5">Exodeoxyribonuclease VII large subunit</fullName>
        <shortName evidence="5">Exonuclease VII large subunit</shortName>
    </alternativeName>
</protein>
<reference evidence="9" key="1">
    <citation type="submission" date="2023-06" db="EMBL/GenBank/DDBJ databases">
        <title>Identification of two novel mycobacterium reveal diversities and complexities of Mycobacterium gordonae clade.</title>
        <authorList>
            <person name="Matsumoto Y."/>
            <person name="Nakamura S."/>
            <person name="Motooka D."/>
            <person name="Fukushima K."/>
        </authorList>
    </citation>
    <scope>NUCLEOTIDE SEQUENCE</scope>
    <source>
        <strain evidence="9">TY812</strain>
    </source>
</reference>
<dbReference type="PANTHER" id="PTHR30008">
    <property type="entry name" value="EXODEOXYRIBONUCLEASE 7 LARGE SUBUNIT"/>
    <property type="match status" value="1"/>
</dbReference>
<feature type="domain" description="OB-fold nucleic acid binding" evidence="8">
    <location>
        <begin position="16"/>
        <end position="109"/>
    </location>
</feature>
<evidence type="ECO:0000256" key="5">
    <source>
        <dbReference type="HAMAP-Rule" id="MF_00378"/>
    </source>
</evidence>
<dbReference type="EC" id="3.1.11.6" evidence="5"/>
<comment type="similarity">
    <text evidence="5 6">Belongs to the XseA family.</text>
</comment>
<dbReference type="Proteomes" id="UP001229081">
    <property type="component" value="Unassembled WGS sequence"/>
</dbReference>
<dbReference type="PANTHER" id="PTHR30008:SF0">
    <property type="entry name" value="EXODEOXYRIBONUCLEASE 7 LARGE SUBUNIT"/>
    <property type="match status" value="1"/>
</dbReference>
<evidence type="ECO:0000256" key="2">
    <source>
        <dbReference type="ARBA" id="ARBA00022722"/>
    </source>
</evidence>
<dbReference type="NCBIfam" id="TIGR00237">
    <property type="entry name" value="xseA"/>
    <property type="match status" value="1"/>
</dbReference>
<dbReference type="EMBL" id="JAUFSA010000001">
    <property type="protein sequence ID" value="MDP7733171.1"/>
    <property type="molecule type" value="Genomic_DNA"/>
</dbReference>
<dbReference type="GO" id="GO:0005737">
    <property type="term" value="C:cytoplasm"/>
    <property type="evidence" value="ECO:0007669"/>
    <property type="project" value="UniProtKB-SubCell"/>
</dbReference>
<keyword evidence="1 5" id="KW-0963">Cytoplasm</keyword>
<dbReference type="InterPro" id="IPR025824">
    <property type="entry name" value="OB-fold_nuc-bd_dom"/>
</dbReference>
<keyword evidence="3 5" id="KW-0378">Hydrolase</keyword>
<sequence>MTPAAQTNSPENPFPVRAVAIRVAGWIDKLGTVWVEGQLAQINMRPNSGTVFMVLRDPAADMSLTVTCSRDLVLSAPVRLTEGTQVVVCGKPSFYTGRGTFSLRLSEIRAVGVGELLARIERLRRLLDAEGLFDPRLKRPIPFLPNMIGLITSRASHAERDVTTVAEARWPAVRFEIRHAAVQGVNAVAQVVEALRELDGHPEVDVIVIARGGGSVEDLLPFSDETLCRAISACHTPVISAVGHEPDNPLCDLVADLRAATPTDAAKKVVPDTSAEQRLIADLRRRNAQALRNWVSREERALAQLRSRPVLADPLRMVTSRSDEVHRARAALRRDINRMLAVETERVGHLSARLSTLGPAATLARGYAVVQVLSEDDGQILRSVDDAPAGTRLRVRVADGAIAATSEGRTDGS</sequence>
<dbReference type="GO" id="GO:0008855">
    <property type="term" value="F:exodeoxyribonuclease VII activity"/>
    <property type="evidence" value="ECO:0007669"/>
    <property type="project" value="UniProtKB-UniRule"/>
</dbReference>
<feature type="domain" description="Exonuclease VII large subunit C-terminal" evidence="7">
    <location>
        <begin position="132"/>
        <end position="348"/>
    </location>
</feature>
<dbReference type="GO" id="GO:0006308">
    <property type="term" value="P:DNA catabolic process"/>
    <property type="evidence" value="ECO:0007669"/>
    <property type="project" value="UniProtKB-UniRule"/>
</dbReference>
<accession>A0A4R5WVR9</accession>
<evidence type="ECO:0000256" key="1">
    <source>
        <dbReference type="ARBA" id="ARBA00022490"/>
    </source>
</evidence>
<dbReference type="GO" id="GO:0009318">
    <property type="term" value="C:exodeoxyribonuclease VII complex"/>
    <property type="evidence" value="ECO:0007669"/>
    <property type="project" value="UniProtKB-UniRule"/>
</dbReference>
<proteinExistence type="inferred from homology"/>
<evidence type="ECO:0000256" key="4">
    <source>
        <dbReference type="ARBA" id="ARBA00022839"/>
    </source>
</evidence>
<dbReference type="Pfam" id="PF13742">
    <property type="entry name" value="tRNA_anti_2"/>
    <property type="match status" value="1"/>
</dbReference>
<name>A0A4R5WVR9_9MYCO</name>
<comment type="caution">
    <text evidence="9">The sequence shown here is derived from an EMBL/GenBank/DDBJ whole genome shotgun (WGS) entry which is preliminary data.</text>
</comment>
<dbReference type="Pfam" id="PF02601">
    <property type="entry name" value="Exonuc_VII_L"/>
    <property type="match status" value="1"/>
</dbReference>
<comment type="subcellular location">
    <subcellularLocation>
        <location evidence="5 6">Cytoplasm</location>
    </subcellularLocation>
</comment>
<evidence type="ECO:0000256" key="3">
    <source>
        <dbReference type="ARBA" id="ARBA00022801"/>
    </source>
</evidence>